<dbReference type="eggNOG" id="COG1453">
    <property type="taxonomic scope" value="Bacteria"/>
</dbReference>
<dbReference type="KEGG" id="ssm:Spirs_3314"/>
<keyword evidence="1" id="KW-0479">Metal-binding</keyword>
<feature type="domain" description="4Fe-4S ferredoxin-type" evidence="4">
    <location>
        <begin position="335"/>
        <end position="364"/>
    </location>
</feature>
<dbReference type="EMBL" id="CP002116">
    <property type="protein sequence ID" value="ADK82410.1"/>
    <property type="molecule type" value="Genomic_DNA"/>
</dbReference>
<dbReference type="CDD" id="cd19096">
    <property type="entry name" value="AKR_Fe-S_oxidoreductase"/>
    <property type="match status" value="1"/>
</dbReference>
<accession>E1RAP2</accession>
<dbReference type="Pfam" id="PF13187">
    <property type="entry name" value="Fer4_9"/>
    <property type="match status" value="1"/>
</dbReference>
<dbReference type="PANTHER" id="PTHR43312">
    <property type="entry name" value="D-THREO-ALDOSE 1-DEHYDROGENASE"/>
    <property type="match status" value="1"/>
</dbReference>
<dbReference type="SUPFAM" id="SSF51430">
    <property type="entry name" value="NAD(P)-linked oxidoreductase"/>
    <property type="match status" value="1"/>
</dbReference>
<dbReference type="HOGENOM" id="CLU_023205_3_2_12"/>
<dbReference type="RefSeq" id="WP_013255869.1">
    <property type="nucleotide sequence ID" value="NC_014364.1"/>
</dbReference>
<dbReference type="Proteomes" id="UP000002318">
    <property type="component" value="Chromosome"/>
</dbReference>
<dbReference type="PROSITE" id="PS51379">
    <property type="entry name" value="4FE4S_FER_2"/>
    <property type="match status" value="2"/>
</dbReference>
<dbReference type="SUPFAM" id="SSF46548">
    <property type="entry name" value="alpha-helical ferredoxin"/>
    <property type="match status" value="1"/>
</dbReference>
<dbReference type="InterPro" id="IPR017896">
    <property type="entry name" value="4Fe4S_Fe-S-bd"/>
</dbReference>
<keyword evidence="2" id="KW-0408">Iron</keyword>
<keyword evidence="6" id="KW-1185">Reference proteome</keyword>
<dbReference type="OrthoDB" id="9773828at2"/>
<protein>
    <submittedName>
        <fullName evidence="5">Aldo/keto reductase</fullName>
    </submittedName>
</protein>
<dbReference type="InterPro" id="IPR023210">
    <property type="entry name" value="NADP_OxRdtase_dom"/>
</dbReference>
<dbReference type="Pfam" id="PF00248">
    <property type="entry name" value="Aldo_ket_red"/>
    <property type="match status" value="1"/>
</dbReference>
<dbReference type="InterPro" id="IPR053135">
    <property type="entry name" value="AKR2_Oxidoreductase"/>
</dbReference>
<dbReference type="InterPro" id="IPR017900">
    <property type="entry name" value="4Fe4S_Fe_S_CS"/>
</dbReference>
<dbReference type="PANTHER" id="PTHR43312:SF2">
    <property type="entry name" value="OXIDOREDUCTASE"/>
    <property type="match status" value="1"/>
</dbReference>
<evidence type="ECO:0000256" key="1">
    <source>
        <dbReference type="ARBA" id="ARBA00022723"/>
    </source>
</evidence>
<proteinExistence type="predicted"/>
<organism evidence="5 6">
    <name type="scientific">Sediminispirochaeta smaragdinae (strain DSM 11293 / JCM 15392 / SEBR 4228)</name>
    <name type="common">Spirochaeta smaragdinae</name>
    <dbReference type="NCBI Taxonomy" id="573413"/>
    <lineage>
        <taxon>Bacteria</taxon>
        <taxon>Pseudomonadati</taxon>
        <taxon>Spirochaetota</taxon>
        <taxon>Spirochaetia</taxon>
        <taxon>Spirochaetales</taxon>
        <taxon>Spirochaetaceae</taxon>
        <taxon>Sediminispirochaeta</taxon>
    </lineage>
</organism>
<dbReference type="GO" id="GO:0046872">
    <property type="term" value="F:metal ion binding"/>
    <property type="evidence" value="ECO:0007669"/>
    <property type="project" value="UniProtKB-KW"/>
</dbReference>
<evidence type="ECO:0000256" key="2">
    <source>
        <dbReference type="ARBA" id="ARBA00023004"/>
    </source>
</evidence>
<feature type="domain" description="4Fe-4S ferredoxin-type" evidence="4">
    <location>
        <begin position="281"/>
        <end position="312"/>
    </location>
</feature>
<dbReference type="Gene3D" id="3.20.20.100">
    <property type="entry name" value="NADP-dependent oxidoreductase domain"/>
    <property type="match status" value="1"/>
</dbReference>
<dbReference type="GO" id="GO:0051536">
    <property type="term" value="F:iron-sulfur cluster binding"/>
    <property type="evidence" value="ECO:0007669"/>
    <property type="project" value="UniProtKB-KW"/>
</dbReference>
<evidence type="ECO:0000256" key="3">
    <source>
        <dbReference type="ARBA" id="ARBA00023014"/>
    </source>
</evidence>
<dbReference type="InterPro" id="IPR036812">
    <property type="entry name" value="NAD(P)_OxRdtase_dom_sf"/>
</dbReference>
<dbReference type="PROSITE" id="PS00198">
    <property type="entry name" value="4FE4S_FER_1"/>
    <property type="match status" value="1"/>
</dbReference>
<reference evidence="5 6" key="1">
    <citation type="journal article" date="2010" name="Stand. Genomic Sci.">
        <title>Complete genome sequence of Spirochaeta smaragdinae type strain (SEBR 4228).</title>
        <authorList>
            <person name="Mavromatis K."/>
            <person name="Yasawong M."/>
            <person name="Chertkov O."/>
            <person name="Lapidus A."/>
            <person name="Lucas S."/>
            <person name="Nolan M."/>
            <person name="Del Rio T.G."/>
            <person name="Tice H."/>
            <person name="Cheng J.F."/>
            <person name="Pitluck S."/>
            <person name="Liolios K."/>
            <person name="Ivanova N."/>
            <person name="Tapia R."/>
            <person name="Han C."/>
            <person name="Bruce D."/>
            <person name="Goodwin L."/>
            <person name="Pati A."/>
            <person name="Chen A."/>
            <person name="Palaniappan K."/>
            <person name="Land M."/>
            <person name="Hauser L."/>
            <person name="Chang Y.J."/>
            <person name="Jeffries C.D."/>
            <person name="Detter J.C."/>
            <person name="Rohde M."/>
            <person name="Brambilla E."/>
            <person name="Spring S."/>
            <person name="Goker M."/>
            <person name="Sikorski J."/>
            <person name="Woyke T."/>
            <person name="Bristow J."/>
            <person name="Eisen J.A."/>
            <person name="Markowitz V."/>
            <person name="Hugenholtz P."/>
            <person name="Klenk H.P."/>
            <person name="Kyrpides N.C."/>
        </authorList>
    </citation>
    <scope>NUCLEOTIDE SEQUENCE [LARGE SCALE GENOMIC DNA]</scope>
    <source>
        <strain evidence="6">DSM 11293 / JCM 15392 / SEBR 4228</strain>
    </source>
</reference>
<evidence type="ECO:0000313" key="6">
    <source>
        <dbReference type="Proteomes" id="UP000002318"/>
    </source>
</evidence>
<dbReference type="Gene3D" id="3.30.70.20">
    <property type="match status" value="1"/>
</dbReference>
<name>E1RAP2_SEDSS</name>
<dbReference type="AlphaFoldDB" id="E1RAP2"/>
<dbReference type="STRING" id="573413.Spirs_3314"/>
<gene>
    <name evidence="5" type="ordered locus">Spirs_3314</name>
</gene>
<sequence>MAYIGETIPKLGFGLMRLPMIGEEVDIEQTKQMVDLFLERGFTYFDTAYGYLNGKSEEAAKEALVDRYPRERFQLATKLPAWAGAKNAEEAQNMFWTSLERTGAGYFDFYLLHNLGDKRTQVFDDYGIWDFLAEQKHKGRIKHLGFSFHDKAAVLDEVLKKHPDMEFVQLQINYADWESPSIESRKCYEVARKHNKPIIIMEPVKGGSLATLPEAAASVFTKANPKVSLSSWAIRYAASLEGLITVLSGMSTIGQMEDNLSSMESFQPLSSKEREIVAAVQGVLQDIPSIPCTDCRYCVEGCPQNIVIPQIFRAMNTYLVYKNLDGAKGSYMWETRDGGKASECIECGSCEAACPQHISIIAELKKAGTLLEV</sequence>
<evidence type="ECO:0000259" key="4">
    <source>
        <dbReference type="PROSITE" id="PS51379"/>
    </source>
</evidence>
<keyword evidence="3" id="KW-0411">Iron-sulfur</keyword>
<evidence type="ECO:0000313" key="5">
    <source>
        <dbReference type="EMBL" id="ADK82410.1"/>
    </source>
</evidence>